<dbReference type="EMBL" id="WOSW01000023">
    <property type="protein sequence ID" value="NHO33210.1"/>
    <property type="molecule type" value="Genomic_DNA"/>
</dbReference>
<evidence type="ECO:0000256" key="6">
    <source>
        <dbReference type="ARBA" id="ARBA00023125"/>
    </source>
</evidence>
<dbReference type="InterPro" id="IPR011545">
    <property type="entry name" value="DEAD/DEAH_box_helicase_dom"/>
</dbReference>
<proteinExistence type="inferred from homology"/>
<dbReference type="PIRSF" id="PIRSF037307">
    <property type="entry name" value="Lhr-like_helic_prd"/>
    <property type="match status" value="1"/>
</dbReference>
<evidence type="ECO:0000256" key="4">
    <source>
        <dbReference type="ARBA" id="ARBA00022806"/>
    </source>
</evidence>
<keyword evidence="3" id="KW-0378">Hydrolase</keyword>
<keyword evidence="4" id="KW-0347">Helicase</keyword>
<evidence type="ECO:0000259" key="12">
    <source>
        <dbReference type="PROSITE" id="PS51194"/>
    </source>
</evidence>
<dbReference type="PROSITE" id="PS51194">
    <property type="entry name" value="HELICASE_CTER"/>
    <property type="match status" value="1"/>
</dbReference>
<protein>
    <submittedName>
        <fullName evidence="13">Ligase-associated DNA damage response DEXH box helicase</fullName>
    </submittedName>
</protein>
<evidence type="ECO:0000256" key="10">
    <source>
        <dbReference type="SAM" id="MobiDB-lite"/>
    </source>
</evidence>
<dbReference type="InterPro" id="IPR013701">
    <property type="entry name" value="Lhr-like_DEAD/DEAH_assoc"/>
</dbReference>
<keyword evidence="14" id="KW-1185">Reference proteome</keyword>
<feature type="region of interest" description="Disordered" evidence="10">
    <location>
        <begin position="103"/>
        <end position="123"/>
    </location>
</feature>
<dbReference type="SMART" id="SM00487">
    <property type="entry name" value="DEXDc"/>
    <property type="match status" value="1"/>
</dbReference>
<dbReference type="NCBIfam" id="TIGR04121">
    <property type="entry name" value="DEXH_lig_assoc"/>
    <property type="match status" value="1"/>
</dbReference>
<dbReference type="SUPFAM" id="SSF52540">
    <property type="entry name" value="P-loop containing nucleoside triphosphate hydrolases"/>
    <property type="match status" value="1"/>
</dbReference>
<dbReference type="PROSITE" id="PS51192">
    <property type="entry name" value="HELICASE_ATP_BIND_1"/>
    <property type="match status" value="1"/>
</dbReference>
<evidence type="ECO:0000256" key="1">
    <source>
        <dbReference type="ARBA" id="ARBA00022741"/>
    </source>
</evidence>
<dbReference type="PANTHER" id="PTHR47962">
    <property type="entry name" value="ATP-DEPENDENT HELICASE LHR-RELATED-RELATED"/>
    <property type="match status" value="1"/>
</dbReference>
<keyword evidence="6" id="KW-0238">DNA-binding</keyword>
<evidence type="ECO:0000313" key="14">
    <source>
        <dbReference type="Proteomes" id="UP000615326"/>
    </source>
</evidence>
<sequence length="808" mass="89621">MRETLPPVFRTWFTRRGWHIHPHQLAMIAAAQRKESTLLIAPTGGGKTLAGFLPTLIDLAENPAPPPEIHTLYVSPLKALSTNIAQSLSRTVAEMELPIRIGTRTGDTSATQRKHQKKNPPHFLLTTPESLSLLLSYPNAAETFASLRALIIDEVHALAGTRRGDQLALCASRLNTLAPSLRRSGLSATVTHPDAIAAWISPTGDAADIRRITARGGAEPDVSLLLPDRNGYLPWSGHMGLGTTTAILTEIARTKLTIVFVNSRAQAELLFQELWKHNTDTLPIGLHHGSLGTEQRQRVEQAMAEGQLRAVVATSSLDLGIDWGDVEQIIQVGAPREVTRLVQRIGRANHRMNEPSRALLAPASRFEVLECEAAREAVAAHDLDGPPPRPGTLDVLAQHIMATACNGPFLPDALCNEVRNAAPYHALSRKDFDDVVSFVEDGGYALKAYDRHRRLFRDSLGQLWARNEQIMKQFRMNIGTIVDTPMLRVKTRRGKQIGEIDEYFASTLVPGDTFLLAGELFQFISMQDTTVQVAKGSAKEPRIPVYGGNRLSISTGLAARVRAMLHNPDAWHTLPQSVQNWLDMQRRRSRLPGPDNLLVETFPHRNRWYLVAYCFEGRNAHQTLGMLLTKRLEHAGTGPLGFVANDYMLACWSVREPTDINTLFDENMLGDDLTDRIANSAMLRRTFRDVAIISGLIERNHPGREKSRRQMTISSDLLYDVLRKHDPDHVLLRATRAEAAHGLTDLDRITAMLKRIKGQIDHVRLPRISPLSVPVMLEQGREKIKGGEGEEQLLAEADALFTEAESGS</sequence>
<keyword evidence="2" id="KW-0227">DNA damage</keyword>
<dbReference type="SMART" id="SM00490">
    <property type="entry name" value="HELICc"/>
    <property type="match status" value="1"/>
</dbReference>
<dbReference type="InterPro" id="IPR014001">
    <property type="entry name" value="Helicase_ATP-bd"/>
</dbReference>
<evidence type="ECO:0000256" key="2">
    <source>
        <dbReference type="ARBA" id="ARBA00022763"/>
    </source>
</evidence>
<keyword evidence="8" id="KW-0413">Isomerase</keyword>
<reference evidence="13 14" key="1">
    <citation type="journal article" date="2020" name="Int. J. Syst. Evol. Microbiol.">
        <title>Novel acetic acid bacteria from cider fermentations: Acetobacter conturbans sp. nov. and Acetobacter fallax sp. nov.</title>
        <authorList>
            <person name="Sombolestani A.S."/>
            <person name="Cleenwerck I."/>
            <person name="Cnockaert M."/>
            <person name="Borremans W."/>
            <person name="Wieme A.D."/>
            <person name="De Vuyst L."/>
            <person name="Vandamme P."/>
        </authorList>
    </citation>
    <scope>NUCLEOTIDE SEQUENCE [LARGE SCALE GENOMIC DNA]</scope>
    <source>
        <strain evidence="13 14">LMG 1637</strain>
    </source>
</reference>
<organism evidence="13 14">
    <name type="scientific">Acetobacter fallax</name>
    <dbReference type="NCBI Taxonomy" id="1737473"/>
    <lineage>
        <taxon>Bacteria</taxon>
        <taxon>Pseudomonadati</taxon>
        <taxon>Pseudomonadota</taxon>
        <taxon>Alphaproteobacteria</taxon>
        <taxon>Acetobacterales</taxon>
        <taxon>Acetobacteraceae</taxon>
        <taxon>Acetobacter</taxon>
    </lineage>
</organism>
<dbReference type="Pfam" id="PF00270">
    <property type="entry name" value="DEAD"/>
    <property type="match status" value="1"/>
</dbReference>
<dbReference type="Pfam" id="PF08494">
    <property type="entry name" value="DEAD_assoc"/>
    <property type="match status" value="1"/>
</dbReference>
<evidence type="ECO:0000256" key="9">
    <source>
        <dbReference type="ARBA" id="ARBA00093467"/>
    </source>
</evidence>
<keyword evidence="13" id="KW-0436">Ligase</keyword>
<comment type="similarity">
    <text evidence="9">Belongs to the Lhr helicase family. Lhr-Core subfamily.</text>
</comment>
<comment type="caution">
    <text evidence="13">The sequence shown here is derived from an EMBL/GenBank/DDBJ whole genome shotgun (WGS) entry which is preliminary data.</text>
</comment>
<dbReference type="PANTHER" id="PTHR47962:SF3">
    <property type="entry name" value="LARGE ATP-DEPENDENT HELICASE-RELATED PROTEIN"/>
    <property type="match status" value="1"/>
</dbReference>
<name>A0ABX0KFL9_9PROT</name>
<dbReference type="Pfam" id="PF19306">
    <property type="entry name" value="WHD_Lhr"/>
    <property type="match status" value="1"/>
</dbReference>
<keyword evidence="5" id="KW-0067">ATP-binding</keyword>
<dbReference type="InterPro" id="IPR027417">
    <property type="entry name" value="P-loop_NTPase"/>
</dbReference>
<evidence type="ECO:0000256" key="8">
    <source>
        <dbReference type="ARBA" id="ARBA00023235"/>
    </source>
</evidence>
<evidence type="ECO:0000259" key="11">
    <source>
        <dbReference type="PROSITE" id="PS51192"/>
    </source>
</evidence>
<accession>A0ABX0KFL9</accession>
<dbReference type="GO" id="GO:0016874">
    <property type="term" value="F:ligase activity"/>
    <property type="evidence" value="ECO:0007669"/>
    <property type="project" value="UniProtKB-KW"/>
</dbReference>
<dbReference type="Pfam" id="PF00271">
    <property type="entry name" value="Helicase_C"/>
    <property type="match status" value="1"/>
</dbReference>
<evidence type="ECO:0000256" key="5">
    <source>
        <dbReference type="ARBA" id="ARBA00022840"/>
    </source>
</evidence>
<dbReference type="InterPro" id="IPR026362">
    <property type="entry name" value="DEXH_lig_assoc"/>
</dbReference>
<dbReference type="InterPro" id="IPR045628">
    <property type="entry name" value="Lhr_WH_dom"/>
</dbReference>
<dbReference type="InterPro" id="IPR017170">
    <property type="entry name" value="Lhr-like"/>
</dbReference>
<keyword evidence="7" id="KW-0234">DNA repair</keyword>
<feature type="domain" description="Helicase ATP-binding" evidence="11">
    <location>
        <begin position="28"/>
        <end position="199"/>
    </location>
</feature>
<gene>
    <name evidence="13" type="ORF">GOB84_11690</name>
</gene>
<dbReference type="InterPro" id="IPR052511">
    <property type="entry name" value="ATP-dep_Helicase"/>
</dbReference>
<evidence type="ECO:0000313" key="13">
    <source>
        <dbReference type="EMBL" id="NHO33210.1"/>
    </source>
</evidence>
<dbReference type="CDD" id="cd18796">
    <property type="entry name" value="SF2_C_LHR"/>
    <property type="match status" value="1"/>
</dbReference>
<feature type="domain" description="Helicase C-terminal" evidence="12">
    <location>
        <begin position="243"/>
        <end position="394"/>
    </location>
</feature>
<evidence type="ECO:0000256" key="3">
    <source>
        <dbReference type="ARBA" id="ARBA00022801"/>
    </source>
</evidence>
<dbReference type="Proteomes" id="UP000615326">
    <property type="component" value="Unassembled WGS sequence"/>
</dbReference>
<keyword evidence="1" id="KW-0547">Nucleotide-binding</keyword>
<dbReference type="InterPro" id="IPR001650">
    <property type="entry name" value="Helicase_C-like"/>
</dbReference>
<evidence type="ECO:0000256" key="7">
    <source>
        <dbReference type="ARBA" id="ARBA00023204"/>
    </source>
</evidence>
<dbReference type="Gene3D" id="3.40.50.300">
    <property type="entry name" value="P-loop containing nucleotide triphosphate hydrolases"/>
    <property type="match status" value="2"/>
</dbReference>